<dbReference type="GO" id="GO:0051015">
    <property type="term" value="F:actin filament binding"/>
    <property type="evidence" value="ECO:0007669"/>
    <property type="project" value="TreeGrafter"/>
</dbReference>
<evidence type="ECO:0000256" key="4">
    <source>
        <dbReference type="SAM" id="MobiDB-lite"/>
    </source>
</evidence>
<evidence type="ECO:0000313" key="6">
    <source>
        <dbReference type="Proteomes" id="UP000077266"/>
    </source>
</evidence>
<dbReference type="STRING" id="1314781.A0A165E833"/>
<dbReference type="GO" id="GO:0071013">
    <property type="term" value="C:catalytic step 2 spliceosome"/>
    <property type="evidence" value="ECO:0007669"/>
    <property type="project" value="TreeGrafter"/>
</dbReference>
<feature type="compositionally biased region" description="Basic and acidic residues" evidence="4">
    <location>
        <begin position="215"/>
        <end position="227"/>
    </location>
</feature>
<evidence type="ECO:0000256" key="2">
    <source>
        <dbReference type="ARBA" id="ARBA00010878"/>
    </source>
</evidence>
<gene>
    <name evidence="5" type="ORF">EXIGLDRAFT_653385</name>
</gene>
<feature type="region of interest" description="Disordered" evidence="4">
    <location>
        <begin position="215"/>
        <end position="239"/>
    </location>
</feature>
<organism evidence="5 6">
    <name type="scientific">Exidia glandulosa HHB12029</name>
    <dbReference type="NCBI Taxonomy" id="1314781"/>
    <lineage>
        <taxon>Eukaryota</taxon>
        <taxon>Fungi</taxon>
        <taxon>Dikarya</taxon>
        <taxon>Basidiomycota</taxon>
        <taxon>Agaricomycotina</taxon>
        <taxon>Agaricomycetes</taxon>
        <taxon>Auriculariales</taxon>
        <taxon>Exidiaceae</taxon>
        <taxon>Exidia</taxon>
    </lineage>
</organism>
<evidence type="ECO:0008006" key="7">
    <source>
        <dbReference type="Google" id="ProtNLM"/>
    </source>
</evidence>
<dbReference type="OrthoDB" id="5539371at2759"/>
<protein>
    <recommendedName>
        <fullName evidence="7">Actin-crosslinking protein</fullName>
    </recommendedName>
</protein>
<accession>A0A165E833</accession>
<dbReference type="InParanoid" id="A0A165E833"/>
<feature type="region of interest" description="Disordered" evidence="4">
    <location>
        <begin position="1"/>
        <end position="50"/>
    </location>
</feature>
<evidence type="ECO:0000256" key="3">
    <source>
        <dbReference type="ARBA" id="ARBA00023242"/>
    </source>
</evidence>
<dbReference type="PANTHER" id="PTHR12928">
    <property type="entry name" value="FRG1 PROTEIN"/>
    <property type="match status" value="1"/>
</dbReference>
<reference evidence="5 6" key="1">
    <citation type="journal article" date="2016" name="Mol. Biol. Evol.">
        <title>Comparative Genomics of Early-Diverging Mushroom-Forming Fungi Provides Insights into the Origins of Lignocellulose Decay Capabilities.</title>
        <authorList>
            <person name="Nagy L.G."/>
            <person name="Riley R."/>
            <person name="Tritt A."/>
            <person name="Adam C."/>
            <person name="Daum C."/>
            <person name="Floudas D."/>
            <person name="Sun H."/>
            <person name="Yadav J.S."/>
            <person name="Pangilinan J."/>
            <person name="Larsson K.H."/>
            <person name="Matsuura K."/>
            <person name="Barry K."/>
            <person name="Labutti K."/>
            <person name="Kuo R."/>
            <person name="Ohm R.A."/>
            <person name="Bhattacharya S.S."/>
            <person name="Shirouzu T."/>
            <person name="Yoshinaga Y."/>
            <person name="Martin F.M."/>
            <person name="Grigoriev I.V."/>
            <person name="Hibbett D.S."/>
        </authorList>
    </citation>
    <scope>NUCLEOTIDE SEQUENCE [LARGE SCALE GENOMIC DNA]</scope>
    <source>
        <strain evidence="5 6">HHB12029</strain>
    </source>
</reference>
<dbReference type="Proteomes" id="UP000077266">
    <property type="component" value="Unassembled WGS sequence"/>
</dbReference>
<dbReference type="InterPro" id="IPR008999">
    <property type="entry name" value="Actin-crosslinking"/>
</dbReference>
<dbReference type="SUPFAM" id="SSF50405">
    <property type="entry name" value="Actin-crosslinking proteins"/>
    <property type="match status" value="1"/>
</dbReference>
<dbReference type="GO" id="GO:0005730">
    <property type="term" value="C:nucleolus"/>
    <property type="evidence" value="ECO:0007669"/>
    <property type="project" value="UniProtKB-SubCell"/>
</dbReference>
<sequence>MSVRATKLSFKGDKPSKKRKRKQRDDGDDDDHAKDDADSGPVDESGERWVTPANPLELRGPVFIFHPSEPPLAVAYDTGRSKLSLSPLSSDTSAQEMVPAQVSHVWVCTRVAGSETVNLRTGISTASGAPKFLGCDAHGIVAADREARGPQEEWTPVVLDDAGGMVAWQNAFNGKYLAVDETAGGSMALRGDSETIGFAERFWVKVQDRYRKEAREERKKAEKKEVDPMGFDDEEESNKTFQTWGAGRTVVSNADKRDIKKAKKEGRLQEALLDRRAKLKSDRFC</sequence>
<dbReference type="AlphaFoldDB" id="A0A165E833"/>
<evidence type="ECO:0000313" key="5">
    <source>
        <dbReference type="EMBL" id="KZV86276.1"/>
    </source>
</evidence>
<keyword evidence="3" id="KW-0539">Nucleus</keyword>
<dbReference type="InterPro" id="IPR010414">
    <property type="entry name" value="FRG1"/>
</dbReference>
<keyword evidence="6" id="KW-1185">Reference proteome</keyword>
<dbReference type="Pfam" id="PF06229">
    <property type="entry name" value="FRG1"/>
    <property type="match status" value="1"/>
</dbReference>
<dbReference type="EMBL" id="KV426161">
    <property type="protein sequence ID" value="KZV86276.1"/>
    <property type="molecule type" value="Genomic_DNA"/>
</dbReference>
<evidence type="ECO:0000256" key="1">
    <source>
        <dbReference type="ARBA" id="ARBA00004604"/>
    </source>
</evidence>
<comment type="similarity">
    <text evidence="2">Belongs to the FRG1 family.</text>
</comment>
<dbReference type="Gene3D" id="2.80.10.50">
    <property type="match status" value="1"/>
</dbReference>
<name>A0A165E833_EXIGL</name>
<dbReference type="CDD" id="cd23339">
    <property type="entry name" value="beta-trefoil_FSCN_fungal_FRG1-like"/>
    <property type="match status" value="1"/>
</dbReference>
<comment type="subcellular location">
    <subcellularLocation>
        <location evidence="1">Nucleus</location>
        <location evidence="1">Nucleolus</location>
    </subcellularLocation>
</comment>
<dbReference type="PANTHER" id="PTHR12928:SF0">
    <property type="entry name" value="FSHD REGION GENE 1"/>
    <property type="match status" value="1"/>
</dbReference>
<proteinExistence type="inferred from homology"/>
<dbReference type="FunCoup" id="A0A165E833">
    <property type="interactions" value="488"/>
</dbReference>